<dbReference type="AlphaFoldDB" id="A0A1H2X8P9"/>
<organism evidence="2 3">
    <name type="scientific">Roseicitreum antarcticum</name>
    <dbReference type="NCBI Taxonomy" id="564137"/>
    <lineage>
        <taxon>Bacteria</taxon>
        <taxon>Pseudomonadati</taxon>
        <taxon>Pseudomonadota</taxon>
        <taxon>Alphaproteobacteria</taxon>
        <taxon>Rhodobacterales</taxon>
        <taxon>Paracoccaceae</taxon>
        <taxon>Roseicitreum</taxon>
    </lineage>
</organism>
<evidence type="ECO:0000256" key="1">
    <source>
        <dbReference type="SAM" id="MobiDB-lite"/>
    </source>
</evidence>
<proteinExistence type="predicted"/>
<dbReference type="Proteomes" id="UP000198539">
    <property type="component" value="Unassembled WGS sequence"/>
</dbReference>
<name>A0A1H2X8P9_9RHOB</name>
<dbReference type="EMBL" id="FNOM01000004">
    <property type="protein sequence ID" value="SDW89230.1"/>
    <property type="molecule type" value="Genomic_DNA"/>
</dbReference>
<accession>A0A1H2X8P9</accession>
<feature type="region of interest" description="Disordered" evidence="1">
    <location>
        <begin position="28"/>
        <end position="54"/>
    </location>
</feature>
<evidence type="ECO:0000313" key="3">
    <source>
        <dbReference type="Proteomes" id="UP000198539"/>
    </source>
</evidence>
<gene>
    <name evidence="2" type="ORF">SAMN04488238_104108</name>
</gene>
<protein>
    <submittedName>
        <fullName evidence="2">Uncharacterized protein</fullName>
    </submittedName>
</protein>
<dbReference type="RefSeq" id="WP_176846995.1">
    <property type="nucleotide sequence ID" value="NZ_CP061498.1"/>
</dbReference>
<keyword evidence="3" id="KW-1185">Reference proteome</keyword>
<evidence type="ECO:0000313" key="2">
    <source>
        <dbReference type="EMBL" id="SDW89230.1"/>
    </source>
</evidence>
<reference evidence="2 3" key="1">
    <citation type="submission" date="2016-10" db="EMBL/GenBank/DDBJ databases">
        <authorList>
            <person name="de Groot N.N."/>
        </authorList>
    </citation>
    <scope>NUCLEOTIDE SEQUENCE [LARGE SCALE GENOMIC DNA]</scope>
    <source>
        <strain evidence="2 3">CGMCC 1.8894</strain>
    </source>
</reference>
<dbReference type="STRING" id="564137.SAMN04488238_104108"/>
<sequence length="54" mass="5847">MTQRLLPAVKVLSALPAGRARSTFCPPCAPRRDRMDSRAAVTAAHRITTTGRGR</sequence>